<protein>
    <submittedName>
        <fullName evidence="8">UDP-2,3-diacylglucosamine diphosphatase</fullName>
        <ecNumber evidence="8">3.6.1.54</ecNumber>
    </submittedName>
</protein>
<evidence type="ECO:0000256" key="2">
    <source>
        <dbReference type="ARBA" id="ARBA00022519"/>
    </source>
</evidence>
<dbReference type="GO" id="GO:0009245">
    <property type="term" value="P:lipid A biosynthetic process"/>
    <property type="evidence" value="ECO:0007669"/>
    <property type="project" value="TreeGrafter"/>
</dbReference>
<name>A0A060R7S9_9BACT</name>
<gene>
    <name evidence="8" type="ORF">BN938_1272</name>
</gene>
<dbReference type="EC" id="3.6.1.54" evidence="8"/>
<evidence type="ECO:0000256" key="3">
    <source>
        <dbReference type="ARBA" id="ARBA00022723"/>
    </source>
</evidence>
<keyword evidence="1" id="KW-1003">Cell membrane</keyword>
<evidence type="ECO:0000313" key="9">
    <source>
        <dbReference type="Proteomes" id="UP000027616"/>
    </source>
</evidence>
<dbReference type="GO" id="GO:0008758">
    <property type="term" value="F:UDP-2,3-diacylglucosamine hydrolase activity"/>
    <property type="evidence" value="ECO:0007669"/>
    <property type="project" value="TreeGrafter"/>
</dbReference>
<evidence type="ECO:0000313" key="8">
    <source>
        <dbReference type="EMBL" id="CDN31365.1"/>
    </source>
</evidence>
<keyword evidence="9" id="KW-1185">Reference proteome</keyword>
<keyword evidence="4 8" id="KW-0378">Hydrolase</keyword>
<keyword evidence="5" id="KW-0472">Membrane</keyword>
<dbReference type="KEGG" id="rbc:BN938_1272"/>
<evidence type="ECO:0000256" key="6">
    <source>
        <dbReference type="ARBA" id="ARBA00023211"/>
    </source>
</evidence>
<accession>A0A060R7S9</accession>
<dbReference type="STRING" id="1433126.BN938_1272"/>
<dbReference type="SUPFAM" id="SSF56300">
    <property type="entry name" value="Metallo-dependent phosphatases"/>
    <property type="match status" value="1"/>
</dbReference>
<dbReference type="InterPro" id="IPR004843">
    <property type="entry name" value="Calcineurin-like_PHP"/>
</dbReference>
<keyword evidence="2" id="KW-0997">Cell inner membrane</keyword>
<dbReference type="AlphaFoldDB" id="A0A060R7S9"/>
<dbReference type="PANTHER" id="PTHR34990:SF1">
    <property type="entry name" value="UDP-2,3-DIACYLGLUCOSAMINE HYDROLASE"/>
    <property type="match status" value="1"/>
</dbReference>
<dbReference type="GO" id="GO:0046872">
    <property type="term" value="F:metal ion binding"/>
    <property type="evidence" value="ECO:0007669"/>
    <property type="project" value="UniProtKB-KW"/>
</dbReference>
<proteinExistence type="predicted"/>
<dbReference type="PANTHER" id="PTHR34990">
    <property type="entry name" value="UDP-2,3-DIACYLGLUCOSAMINE HYDROLASE-RELATED"/>
    <property type="match status" value="1"/>
</dbReference>
<dbReference type="Gene3D" id="3.60.21.10">
    <property type="match status" value="1"/>
</dbReference>
<reference evidence="8 9" key="1">
    <citation type="journal article" date="2015" name="Genome Announc.">
        <title>Complete Genome Sequence of the Novel Leech Symbiont Mucinivorans hirudinis M3T.</title>
        <authorList>
            <person name="Nelson M.C."/>
            <person name="Bomar L."/>
            <person name="Graf J."/>
        </authorList>
    </citation>
    <scope>NUCLEOTIDE SEQUENCE [LARGE SCALE GENOMIC DNA]</scope>
    <source>
        <strain evidence="9">M3</strain>
    </source>
</reference>
<sequence length="244" mass="28086">MAIYFASDVHLGLNYQQASAARIERLFLQWLDEIEGDCEELFLVGDIFDFWFEWRRVVPTGFVRVLGKLAAMSDAGVKIHFFVGNHDLWQRGYFEDELGATVHYEPFMGIRQGKRLFIAHGDDLCGGDFMGRLTVRTFRCRLIQRLFSVIIHPDVAMRFGKWWSGSSRKRHTAGDYSFKGEAEGLIKFAETVADSDYFVFGHRHTPVEYNLKNGATVYILGDWMESPIYARMENGTIILSPTYP</sequence>
<feature type="domain" description="Calcineurin-like phosphoesterase" evidence="7">
    <location>
        <begin position="1"/>
        <end position="206"/>
    </location>
</feature>
<dbReference type="EMBL" id="HG934468">
    <property type="protein sequence ID" value="CDN31365.1"/>
    <property type="molecule type" value="Genomic_DNA"/>
</dbReference>
<dbReference type="HOGENOM" id="CLU_074586_1_0_10"/>
<keyword evidence="3" id="KW-0479">Metal-binding</keyword>
<evidence type="ECO:0000256" key="1">
    <source>
        <dbReference type="ARBA" id="ARBA00022475"/>
    </source>
</evidence>
<dbReference type="Pfam" id="PF00149">
    <property type="entry name" value="Metallophos"/>
    <property type="match status" value="1"/>
</dbReference>
<keyword evidence="6" id="KW-0464">Manganese</keyword>
<dbReference type="InterPro" id="IPR043461">
    <property type="entry name" value="LpxH-like"/>
</dbReference>
<dbReference type="Proteomes" id="UP000027616">
    <property type="component" value="Chromosome I"/>
</dbReference>
<dbReference type="PATRIC" id="fig|1433126.3.peg.1263"/>
<organism evidence="8 9">
    <name type="scientific">Mucinivorans hirudinis</name>
    <dbReference type="NCBI Taxonomy" id="1433126"/>
    <lineage>
        <taxon>Bacteria</taxon>
        <taxon>Pseudomonadati</taxon>
        <taxon>Bacteroidota</taxon>
        <taxon>Bacteroidia</taxon>
        <taxon>Bacteroidales</taxon>
        <taxon>Rikenellaceae</taxon>
        <taxon>Mucinivorans</taxon>
    </lineage>
</organism>
<evidence type="ECO:0000256" key="4">
    <source>
        <dbReference type="ARBA" id="ARBA00022801"/>
    </source>
</evidence>
<dbReference type="InterPro" id="IPR029052">
    <property type="entry name" value="Metallo-depent_PP-like"/>
</dbReference>
<dbReference type="CDD" id="cd07398">
    <property type="entry name" value="MPP_YbbF-LpxH"/>
    <property type="match status" value="1"/>
</dbReference>
<evidence type="ECO:0000256" key="5">
    <source>
        <dbReference type="ARBA" id="ARBA00023136"/>
    </source>
</evidence>
<dbReference type="eggNOG" id="COG2908">
    <property type="taxonomic scope" value="Bacteria"/>
</dbReference>
<dbReference type="GO" id="GO:0016020">
    <property type="term" value="C:membrane"/>
    <property type="evidence" value="ECO:0007669"/>
    <property type="project" value="GOC"/>
</dbReference>
<evidence type="ECO:0000259" key="7">
    <source>
        <dbReference type="Pfam" id="PF00149"/>
    </source>
</evidence>